<protein>
    <recommendedName>
        <fullName evidence="3">DUF5679 domain-containing protein</fullName>
    </recommendedName>
</protein>
<keyword evidence="2" id="KW-1185">Reference proteome</keyword>
<proteinExistence type="predicted"/>
<evidence type="ECO:0000313" key="1">
    <source>
        <dbReference type="EMBL" id="PRO66200.1"/>
    </source>
</evidence>
<reference evidence="1 2" key="1">
    <citation type="submission" date="2018-03" db="EMBL/GenBank/DDBJ databases">
        <title>Bacillus urumqiensis sp. nov., a moderately haloalkaliphilic bacterium isolated from a salt lake.</title>
        <authorList>
            <person name="Zhao B."/>
            <person name="Liao Z."/>
        </authorList>
    </citation>
    <scope>NUCLEOTIDE SEQUENCE [LARGE SCALE GENOMIC DNA]</scope>
    <source>
        <strain evidence="1 2">BZ-SZ-XJ18</strain>
    </source>
</reference>
<dbReference type="OrthoDB" id="2647637at2"/>
<accession>A0A2P6MIV7</accession>
<sequence>MEAYKKWTAIPKESRKKIMSNVYCVNCSDAVTITNFTVKNDAYGILLKGECRTCGGRVARLVEMV</sequence>
<dbReference type="Proteomes" id="UP000243650">
    <property type="component" value="Unassembled WGS sequence"/>
</dbReference>
<evidence type="ECO:0008006" key="3">
    <source>
        <dbReference type="Google" id="ProtNLM"/>
    </source>
</evidence>
<organism evidence="1 2">
    <name type="scientific">Alkalicoccus urumqiensis</name>
    <name type="common">Bacillus urumqiensis</name>
    <dbReference type="NCBI Taxonomy" id="1548213"/>
    <lineage>
        <taxon>Bacteria</taxon>
        <taxon>Bacillati</taxon>
        <taxon>Bacillota</taxon>
        <taxon>Bacilli</taxon>
        <taxon>Bacillales</taxon>
        <taxon>Bacillaceae</taxon>
        <taxon>Alkalicoccus</taxon>
    </lineage>
</organism>
<comment type="caution">
    <text evidence="1">The sequence shown here is derived from an EMBL/GenBank/DDBJ whole genome shotgun (WGS) entry which is preliminary data.</text>
</comment>
<name>A0A2P6MIV7_ALKUR</name>
<evidence type="ECO:0000313" key="2">
    <source>
        <dbReference type="Proteomes" id="UP000243650"/>
    </source>
</evidence>
<dbReference type="AlphaFoldDB" id="A0A2P6MIV7"/>
<dbReference type="EMBL" id="PVNS01000004">
    <property type="protein sequence ID" value="PRO66200.1"/>
    <property type="molecule type" value="Genomic_DNA"/>
</dbReference>
<gene>
    <name evidence="1" type="ORF">C6I21_05190</name>
</gene>